<organism evidence="11 12">
    <name type="scientific">Corynebacterium mustelae</name>
    <dbReference type="NCBI Taxonomy" id="571915"/>
    <lineage>
        <taxon>Bacteria</taxon>
        <taxon>Bacillati</taxon>
        <taxon>Actinomycetota</taxon>
        <taxon>Actinomycetes</taxon>
        <taxon>Mycobacteriales</taxon>
        <taxon>Corynebacteriaceae</taxon>
        <taxon>Corynebacterium</taxon>
    </lineage>
</organism>
<dbReference type="PRINTS" id="PR00509">
    <property type="entry name" value="PGMPMM"/>
</dbReference>
<name>A0A0G3GV00_9CORY</name>
<protein>
    <submittedName>
        <fullName evidence="11">Phosphomannomutase</fullName>
        <ecNumber evidence="11">5.4.2.8</ecNumber>
    </submittedName>
</protein>
<dbReference type="InterPro" id="IPR036900">
    <property type="entry name" value="A-D-PHexomutase_C_sf"/>
</dbReference>
<evidence type="ECO:0000256" key="7">
    <source>
        <dbReference type="RuleBase" id="RU004326"/>
    </source>
</evidence>
<comment type="cofactor">
    <cofactor evidence="1">
        <name>Mg(2+)</name>
        <dbReference type="ChEBI" id="CHEBI:18420"/>
    </cofactor>
</comment>
<evidence type="ECO:0000259" key="9">
    <source>
        <dbReference type="Pfam" id="PF02879"/>
    </source>
</evidence>
<dbReference type="PANTHER" id="PTHR45745:SF1">
    <property type="entry name" value="PHOSPHOGLUCOMUTASE 2B-RELATED"/>
    <property type="match status" value="1"/>
</dbReference>
<keyword evidence="6 11" id="KW-0413">Isomerase</keyword>
<reference evidence="11 12" key="1">
    <citation type="journal article" date="2015" name="Genome Announc.">
        <title>Complete Genome Sequence of the Type Strain Corynebacterium mustelae DSM 45274, Isolated from Various Tissues of a Male Ferret with Lethal Sepsis.</title>
        <authorList>
            <person name="Ruckert C."/>
            <person name="Eimer J."/>
            <person name="Winkler A."/>
            <person name="Tauch A."/>
        </authorList>
    </citation>
    <scope>NUCLEOTIDE SEQUENCE [LARGE SCALE GENOMIC DNA]</scope>
    <source>
        <strain evidence="11 12">DSM 45274</strain>
    </source>
</reference>
<dbReference type="PANTHER" id="PTHR45745">
    <property type="entry name" value="PHOSPHOMANNOMUTASE 45A"/>
    <property type="match status" value="1"/>
</dbReference>
<dbReference type="GO" id="GO:0008973">
    <property type="term" value="F:phosphopentomutase activity"/>
    <property type="evidence" value="ECO:0007669"/>
    <property type="project" value="TreeGrafter"/>
</dbReference>
<dbReference type="Proteomes" id="UP000035199">
    <property type="component" value="Chromosome"/>
</dbReference>
<evidence type="ECO:0000256" key="1">
    <source>
        <dbReference type="ARBA" id="ARBA00001946"/>
    </source>
</evidence>
<keyword evidence="3" id="KW-0597">Phosphoprotein</keyword>
<evidence type="ECO:0000256" key="6">
    <source>
        <dbReference type="ARBA" id="ARBA00023235"/>
    </source>
</evidence>
<evidence type="ECO:0000256" key="3">
    <source>
        <dbReference type="ARBA" id="ARBA00022553"/>
    </source>
</evidence>
<dbReference type="SUPFAM" id="SSF53738">
    <property type="entry name" value="Phosphoglucomutase, first 3 domains"/>
    <property type="match status" value="3"/>
</dbReference>
<reference evidence="12" key="2">
    <citation type="submission" date="2015-05" db="EMBL/GenBank/DDBJ databases">
        <title>Complete genome sequence of Corynebacterium mustelae DSM 45274, isolated from various tissues of a male ferret with lethal sepsis.</title>
        <authorList>
            <person name="Ruckert C."/>
            <person name="Albersmeier A."/>
            <person name="Winkler A."/>
            <person name="Tauch A."/>
        </authorList>
    </citation>
    <scope>NUCLEOTIDE SEQUENCE [LARGE SCALE GENOMIC DNA]</scope>
    <source>
        <strain evidence="12">DSM 45274</strain>
    </source>
</reference>
<dbReference type="InterPro" id="IPR016055">
    <property type="entry name" value="A-D-PHexomutase_a/b/a-I/II/III"/>
</dbReference>
<dbReference type="GO" id="GO:0006166">
    <property type="term" value="P:purine ribonucleoside salvage"/>
    <property type="evidence" value="ECO:0007669"/>
    <property type="project" value="TreeGrafter"/>
</dbReference>
<dbReference type="EMBL" id="CP011542">
    <property type="protein sequence ID" value="AKK05011.1"/>
    <property type="molecule type" value="Genomic_DNA"/>
</dbReference>
<keyword evidence="12" id="KW-1185">Reference proteome</keyword>
<dbReference type="GO" id="GO:0004615">
    <property type="term" value="F:phosphomannomutase activity"/>
    <property type="evidence" value="ECO:0007669"/>
    <property type="project" value="UniProtKB-EC"/>
</dbReference>
<dbReference type="STRING" id="571915.CMUST_03335"/>
<dbReference type="RefSeq" id="WP_047261311.1">
    <property type="nucleotide sequence ID" value="NZ_CP011542.1"/>
</dbReference>
<dbReference type="Gene3D" id="3.30.310.50">
    <property type="entry name" value="Alpha-D-phosphohexomutase, C-terminal domain"/>
    <property type="match status" value="1"/>
</dbReference>
<dbReference type="GO" id="GO:0005975">
    <property type="term" value="P:carbohydrate metabolic process"/>
    <property type="evidence" value="ECO:0007669"/>
    <property type="project" value="InterPro"/>
</dbReference>
<dbReference type="InterPro" id="IPR005845">
    <property type="entry name" value="A-D-PHexomutase_a/b/a-II"/>
</dbReference>
<evidence type="ECO:0000256" key="2">
    <source>
        <dbReference type="ARBA" id="ARBA00010231"/>
    </source>
</evidence>
<dbReference type="EC" id="5.4.2.8" evidence="11"/>
<proteinExistence type="inferred from homology"/>
<feature type="domain" description="Alpha-D-phosphohexomutase alpha/beta/alpha" evidence="8">
    <location>
        <begin position="74"/>
        <end position="183"/>
    </location>
</feature>
<dbReference type="Pfam" id="PF02880">
    <property type="entry name" value="PGM_PMM_III"/>
    <property type="match status" value="1"/>
</dbReference>
<accession>A0A0G3GV00</accession>
<dbReference type="InterPro" id="IPR016066">
    <property type="entry name" value="A-D-PHexomutase_CS"/>
</dbReference>
<evidence type="ECO:0000313" key="11">
    <source>
        <dbReference type="EMBL" id="AKK05011.1"/>
    </source>
</evidence>
<dbReference type="PROSITE" id="PS00710">
    <property type="entry name" value="PGM_PMM"/>
    <property type="match status" value="1"/>
</dbReference>
<dbReference type="InterPro" id="IPR005846">
    <property type="entry name" value="A-D-PHexomutase_a/b/a-III"/>
</dbReference>
<gene>
    <name evidence="11" type="ORF">CMUST_03335</name>
</gene>
<feature type="domain" description="Alpha-D-phosphohexomutase alpha/beta/alpha" evidence="10">
    <location>
        <begin position="324"/>
        <end position="441"/>
    </location>
</feature>
<dbReference type="SUPFAM" id="SSF55957">
    <property type="entry name" value="Phosphoglucomutase, C-terminal domain"/>
    <property type="match status" value="1"/>
</dbReference>
<evidence type="ECO:0000313" key="12">
    <source>
        <dbReference type="Proteomes" id="UP000035199"/>
    </source>
</evidence>
<dbReference type="Pfam" id="PF02878">
    <property type="entry name" value="PGM_PMM_I"/>
    <property type="match status" value="1"/>
</dbReference>
<evidence type="ECO:0000256" key="5">
    <source>
        <dbReference type="ARBA" id="ARBA00022842"/>
    </source>
</evidence>
<dbReference type="Pfam" id="PF02879">
    <property type="entry name" value="PGM_PMM_II"/>
    <property type="match status" value="1"/>
</dbReference>
<keyword evidence="5 7" id="KW-0460">Magnesium</keyword>
<dbReference type="InterPro" id="IPR005844">
    <property type="entry name" value="A-D-PHexomutase_a/b/a-I"/>
</dbReference>
<sequence>MTEQLFFGTAGMRAPVGPAANQMNVGNITRITSGVAAWLSRQAACLKKDALAANNVQEMSAEPEVFSDPYTGSSMFGIGKAFHDDDPAPKVVVGYDSRYGSHIFATTAAEVFAGAGFEVILFPTPTPTPLVPWMVRLMKLSGGVQITASHNPAGHNGYKVYMNNGRQLHSTGAREIEALIAATPSSAEIPRVTVRPDVDMVRRYIDMATQLVMPEEADLLRVNNERANIRVAVTAMHGVGGRTIVQALQTAGFAQIFPVMCQQYPDPTFPTVAFPNPEEPEAVAQLLAVGEEVHADVVIALDPDADRCAVGIRTKDGQLRMLRGDETGPLLATRLVPAWDGAGPRPIVSTTLVSSQLLSAIAEERGWDLRLTPTGFKNLTNAGGTETVAFAYEEAMGIAPAPALVDDKDGITTALVACAWAAELKAQGLTLFDELEALYKKFGIFAGRQLSIRTNAPRELIRSFIDRPPSSLCDIDLEFEPVYSSERPGSTVSAALLTGVCDNGSLRILARASGTEPKAKLYVEIARATDRGRVEKLLDDLSNALMGYFDQL</sequence>
<feature type="domain" description="Alpha-D-phosphohexomutase alpha/beta/alpha" evidence="9">
    <location>
        <begin position="221"/>
        <end position="311"/>
    </location>
</feature>
<evidence type="ECO:0000256" key="4">
    <source>
        <dbReference type="ARBA" id="ARBA00022723"/>
    </source>
</evidence>
<dbReference type="Gene3D" id="3.40.120.10">
    <property type="entry name" value="Alpha-D-Glucose-1,6-Bisphosphate, subunit A, domain 3"/>
    <property type="match status" value="3"/>
</dbReference>
<dbReference type="PATRIC" id="fig|571915.4.peg.706"/>
<evidence type="ECO:0000259" key="8">
    <source>
        <dbReference type="Pfam" id="PF02878"/>
    </source>
</evidence>
<dbReference type="AlphaFoldDB" id="A0A0G3GV00"/>
<dbReference type="OrthoDB" id="9806956at2"/>
<dbReference type="InterPro" id="IPR005841">
    <property type="entry name" value="Alpha-D-phosphohexomutase_SF"/>
</dbReference>
<dbReference type="GO" id="GO:0000287">
    <property type="term" value="F:magnesium ion binding"/>
    <property type="evidence" value="ECO:0007669"/>
    <property type="project" value="InterPro"/>
</dbReference>
<evidence type="ECO:0000259" key="10">
    <source>
        <dbReference type="Pfam" id="PF02880"/>
    </source>
</evidence>
<comment type="similarity">
    <text evidence="2 7">Belongs to the phosphohexose mutase family.</text>
</comment>
<dbReference type="CDD" id="cd05799">
    <property type="entry name" value="PGM2"/>
    <property type="match status" value="1"/>
</dbReference>
<keyword evidence="4 7" id="KW-0479">Metal-binding</keyword>
<dbReference type="KEGG" id="cmv:CMUST_03335"/>